<evidence type="ECO:0000256" key="7">
    <source>
        <dbReference type="SAM" id="Phobius"/>
    </source>
</evidence>
<dbReference type="Gene3D" id="3.40.50.300">
    <property type="entry name" value="P-loop containing nucleotide triphosphate hydrolases"/>
    <property type="match status" value="1"/>
</dbReference>
<keyword evidence="6" id="KW-0175">Coiled coil</keyword>
<dbReference type="Pfam" id="PF01590">
    <property type="entry name" value="GAF"/>
    <property type="match status" value="1"/>
</dbReference>
<dbReference type="NCBIfam" id="TIGR00229">
    <property type="entry name" value="sensory_box"/>
    <property type="match status" value="1"/>
</dbReference>
<evidence type="ECO:0000256" key="5">
    <source>
        <dbReference type="ARBA" id="ARBA00023163"/>
    </source>
</evidence>
<evidence type="ECO:0000256" key="1">
    <source>
        <dbReference type="ARBA" id="ARBA00022741"/>
    </source>
</evidence>
<dbReference type="InterPro" id="IPR058031">
    <property type="entry name" value="AAA_lid_NorR"/>
</dbReference>
<dbReference type="Gene3D" id="3.30.450.20">
    <property type="entry name" value="PAS domain"/>
    <property type="match status" value="1"/>
</dbReference>
<dbReference type="InterPro" id="IPR035965">
    <property type="entry name" value="PAS-like_dom_sf"/>
</dbReference>
<dbReference type="Gene3D" id="3.30.450.40">
    <property type="match status" value="1"/>
</dbReference>
<dbReference type="Proteomes" id="UP001642464">
    <property type="component" value="Unassembled WGS sequence"/>
</dbReference>
<dbReference type="InterPro" id="IPR029016">
    <property type="entry name" value="GAF-like_dom_sf"/>
</dbReference>
<feature type="transmembrane region" description="Helical" evidence="7">
    <location>
        <begin position="101"/>
        <end position="124"/>
    </location>
</feature>
<dbReference type="SMART" id="SM00382">
    <property type="entry name" value="AAA"/>
    <property type="match status" value="1"/>
</dbReference>
<dbReference type="InterPro" id="IPR025944">
    <property type="entry name" value="Sigma_54_int_dom_CS"/>
</dbReference>
<comment type="caution">
    <text evidence="9">The sequence shown here is derived from an EMBL/GenBank/DDBJ whole genome shotgun (WGS) entry which is preliminary data.</text>
</comment>
<dbReference type="InterPro" id="IPR000014">
    <property type="entry name" value="PAS"/>
</dbReference>
<dbReference type="PROSITE" id="PS00688">
    <property type="entry name" value="SIGMA54_INTERACT_3"/>
    <property type="match status" value="1"/>
</dbReference>
<dbReference type="InterPro" id="IPR025662">
    <property type="entry name" value="Sigma_54_int_dom_ATP-bd_1"/>
</dbReference>
<dbReference type="SUPFAM" id="SSF55781">
    <property type="entry name" value="GAF domain-like"/>
    <property type="match status" value="1"/>
</dbReference>
<proteinExistence type="predicted"/>
<evidence type="ECO:0000313" key="9">
    <source>
        <dbReference type="EMBL" id="CAK9002716.1"/>
    </source>
</evidence>
<keyword evidence="5" id="KW-0804">Transcription</keyword>
<keyword evidence="3" id="KW-0805">Transcription regulation</keyword>
<feature type="non-terminal residue" evidence="9">
    <location>
        <position position="1"/>
    </location>
</feature>
<dbReference type="CDD" id="cd00009">
    <property type="entry name" value="AAA"/>
    <property type="match status" value="1"/>
</dbReference>
<feature type="transmembrane region" description="Helical" evidence="7">
    <location>
        <begin position="73"/>
        <end position="95"/>
    </location>
</feature>
<evidence type="ECO:0000256" key="3">
    <source>
        <dbReference type="ARBA" id="ARBA00023015"/>
    </source>
</evidence>
<dbReference type="InterPro" id="IPR004445">
    <property type="entry name" value="GltS"/>
</dbReference>
<gene>
    <name evidence="9" type="ORF">SCF082_LOCUS7457</name>
</gene>
<dbReference type="InterPro" id="IPR003593">
    <property type="entry name" value="AAA+_ATPase"/>
</dbReference>
<dbReference type="SMART" id="SM00065">
    <property type="entry name" value="GAF"/>
    <property type="match status" value="1"/>
</dbReference>
<feature type="transmembrane region" description="Helical" evidence="7">
    <location>
        <begin position="136"/>
        <end position="160"/>
    </location>
</feature>
<dbReference type="PROSITE" id="PS00675">
    <property type="entry name" value="SIGMA54_INTERACT_1"/>
    <property type="match status" value="1"/>
</dbReference>
<feature type="transmembrane region" description="Helical" evidence="7">
    <location>
        <begin position="12"/>
        <end position="29"/>
    </location>
</feature>
<dbReference type="PANTHER" id="PTHR32071:SF123">
    <property type="entry name" value="DNA-BINDING TRANSCRIPTIONAL ACTIVATOR HYFR-RELATED"/>
    <property type="match status" value="1"/>
</dbReference>
<dbReference type="InterPro" id="IPR013767">
    <property type="entry name" value="PAS_fold"/>
</dbReference>
<organism evidence="9 10">
    <name type="scientific">Durusdinium trenchii</name>
    <dbReference type="NCBI Taxonomy" id="1381693"/>
    <lineage>
        <taxon>Eukaryota</taxon>
        <taxon>Sar</taxon>
        <taxon>Alveolata</taxon>
        <taxon>Dinophyceae</taxon>
        <taxon>Suessiales</taxon>
        <taxon>Symbiodiniaceae</taxon>
        <taxon>Durusdinium</taxon>
    </lineage>
</organism>
<feature type="domain" description="Sigma-54 factor interaction" evidence="8">
    <location>
        <begin position="543"/>
        <end position="772"/>
    </location>
</feature>
<evidence type="ECO:0000256" key="2">
    <source>
        <dbReference type="ARBA" id="ARBA00022840"/>
    </source>
</evidence>
<dbReference type="Pfam" id="PF25601">
    <property type="entry name" value="AAA_lid_14"/>
    <property type="match status" value="1"/>
</dbReference>
<keyword evidence="7" id="KW-0472">Membrane</keyword>
<dbReference type="Gene3D" id="1.10.10.60">
    <property type="entry name" value="Homeodomain-like"/>
    <property type="match status" value="1"/>
</dbReference>
<dbReference type="SUPFAM" id="SSF52540">
    <property type="entry name" value="P-loop containing nucleoside triphosphate hydrolases"/>
    <property type="match status" value="1"/>
</dbReference>
<dbReference type="InterPro" id="IPR027417">
    <property type="entry name" value="P-loop_NTPase"/>
</dbReference>
<keyword evidence="1" id="KW-0547">Nucleotide-binding</keyword>
<dbReference type="Pfam" id="PF00158">
    <property type="entry name" value="Sigma54_activat"/>
    <property type="match status" value="1"/>
</dbReference>
<dbReference type="EMBL" id="CAXAMM010004187">
    <property type="protein sequence ID" value="CAK9002716.1"/>
    <property type="molecule type" value="Genomic_DNA"/>
</dbReference>
<keyword evidence="10" id="KW-1185">Reference proteome</keyword>
<dbReference type="CDD" id="cd00130">
    <property type="entry name" value="PAS"/>
    <property type="match status" value="1"/>
</dbReference>
<feature type="transmembrane region" description="Helical" evidence="7">
    <location>
        <begin position="49"/>
        <end position="66"/>
    </location>
</feature>
<dbReference type="Pfam" id="PF00989">
    <property type="entry name" value="PAS"/>
    <property type="match status" value="1"/>
</dbReference>
<name>A0ABP0IJC5_9DINO</name>
<evidence type="ECO:0000256" key="6">
    <source>
        <dbReference type="SAM" id="Coils"/>
    </source>
</evidence>
<protein>
    <submittedName>
        <fullName evidence="9">Formate hydrogenlyase transcriptional activator FhlA</fullName>
    </submittedName>
</protein>
<accession>A0ABP0IJC5</accession>
<sequence length="855" mass="95263">INRWLFHNDIKLPGFLTAMLVGIILTNLADRSGKPLPGGAFDKVGEISLQLFLAMSLMSMDLTSLADSFGPIFVVLMIQIVVITLFAVVVIFRVMGGDYDAAVISGGFCGLGMGATPVAIANMSAVTRKYGPSFKAFLVIPLVGAFFIDLMNALVIKFFIGLPFFQHAPLPGGAVVYHEANQTEIHIADQDPRAMSDLRAVPGWQLNLATQNTECDFQRLCERSPVGMCVLQDDRIRYANPAAASLLARHGVEWERESFLEALHPDDRDIFEDKIEQLADAESIGPAPIRCVHPDGTSADILIHASSLQYNDRPAVLMTLEDVPASRSGHSAIDDRLRCERLLADLSARFVNVPVEQIEPLIDDSLKQLVEFLGNDRSTLFEFCEDEQFIDVTHSFSVPGCDTFPLGLFPVDRLPWYIGQFRQGDEVFLRNVLEDLPPEARKERDHCVADGIRSNVAVPLCVGGSVLGGITFAFLKHDCAWPEEFIRRLHLIGEVFANAIMRRRYAESLRTAQAENERLLQRLEQENRYLREQVVLRYQHDRIIGRSKAIARVLSDAEQVAATDAPVLLFGETGTGKELIAETIHDLSGRNRKPMVIVNCASLPATLVESELFGREAGAYTGAASAQVGRFTVADGSTLFLDEVGEFPIELQAKLLRVLENGRFERLGSPKSVTVDVRIVAATNRDLNQAVRDGTFRADLYHRLNVFPIHVPPLRERRDDIPELVWGFVESLGRRMGKSIKSIPREAMEQLQVYSWPGNVRELRNVVERAMILTRTDTLHVELPPEIQEQQSASTGLREREREQILSVLQETAWRIRGAGGASEILGIKPTTLEARMARLGIQRPRKRSKNSENH</sequence>
<dbReference type="InterPro" id="IPR002078">
    <property type="entry name" value="Sigma_54_int"/>
</dbReference>
<dbReference type="PANTHER" id="PTHR32071">
    <property type="entry name" value="TRANSCRIPTIONAL REGULATORY PROTEIN"/>
    <property type="match status" value="1"/>
</dbReference>
<evidence type="ECO:0000259" key="8">
    <source>
        <dbReference type="PROSITE" id="PS50045"/>
    </source>
</evidence>
<keyword evidence="2" id="KW-0067">ATP-binding</keyword>
<evidence type="ECO:0000256" key="4">
    <source>
        <dbReference type="ARBA" id="ARBA00023125"/>
    </source>
</evidence>
<keyword evidence="7" id="KW-1133">Transmembrane helix</keyword>
<dbReference type="PROSITE" id="PS50045">
    <property type="entry name" value="SIGMA54_INTERACT_4"/>
    <property type="match status" value="1"/>
</dbReference>
<dbReference type="SUPFAM" id="SSF55785">
    <property type="entry name" value="PYP-like sensor domain (PAS domain)"/>
    <property type="match status" value="1"/>
</dbReference>
<dbReference type="SMART" id="SM00091">
    <property type="entry name" value="PAS"/>
    <property type="match status" value="1"/>
</dbReference>
<evidence type="ECO:0000313" key="10">
    <source>
        <dbReference type="Proteomes" id="UP001642464"/>
    </source>
</evidence>
<reference evidence="9 10" key="1">
    <citation type="submission" date="2024-02" db="EMBL/GenBank/DDBJ databases">
        <authorList>
            <person name="Chen Y."/>
            <person name="Shah S."/>
            <person name="Dougan E. K."/>
            <person name="Thang M."/>
            <person name="Chan C."/>
        </authorList>
    </citation>
    <scope>NUCLEOTIDE SEQUENCE [LARGE SCALE GENOMIC DNA]</scope>
</reference>
<keyword evidence="7" id="KW-0812">Transmembrane</keyword>
<dbReference type="Pfam" id="PF03616">
    <property type="entry name" value="Glt_symporter"/>
    <property type="match status" value="1"/>
</dbReference>
<keyword evidence="4" id="KW-0238">DNA-binding</keyword>
<dbReference type="InterPro" id="IPR003018">
    <property type="entry name" value="GAF"/>
</dbReference>
<dbReference type="Gene3D" id="1.10.8.60">
    <property type="match status" value="1"/>
</dbReference>
<feature type="coiled-coil region" evidence="6">
    <location>
        <begin position="502"/>
        <end position="533"/>
    </location>
</feature>